<evidence type="ECO:0000313" key="2">
    <source>
        <dbReference type="Proteomes" id="UP000177943"/>
    </source>
</evidence>
<gene>
    <name evidence="1" type="ORF">A3D56_01125</name>
</gene>
<dbReference type="AlphaFoldDB" id="A0A1G2MS62"/>
<organism evidence="1 2">
    <name type="scientific">Candidatus Taylorbacteria bacterium RIFCSPHIGHO2_02_FULL_45_35</name>
    <dbReference type="NCBI Taxonomy" id="1802311"/>
    <lineage>
        <taxon>Bacteria</taxon>
        <taxon>Candidatus Tayloriibacteriota</taxon>
    </lineage>
</organism>
<proteinExistence type="predicted"/>
<comment type="caution">
    <text evidence="1">The sequence shown here is derived from an EMBL/GenBank/DDBJ whole genome shotgun (WGS) entry which is preliminary data.</text>
</comment>
<dbReference type="Proteomes" id="UP000177943">
    <property type="component" value="Unassembled WGS sequence"/>
</dbReference>
<accession>A0A1G2MS62</accession>
<sequence>MCERKGFLSQTRDVLLGRAEIKPREHIIDCDTPVFIPDGWEVLPEAEQLPNRVKGKFAWNPKEVTLHLANGQKDGKWIEGNKLRRELTKQPVYTAHLLDYLLIPENQHLIPEEWKGKWIFFWGTIYRDRDGNLCVRCLSWRGDRWSWGYRWLDNDWDGGYPAAVRASA</sequence>
<name>A0A1G2MS62_9BACT</name>
<reference evidence="1 2" key="1">
    <citation type="journal article" date="2016" name="Nat. Commun.">
        <title>Thousands of microbial genomes shed light on interconnected biogeochemical processes in an aquifer system.</title>
        <authorList>
            <person name="Anantharaman K."/>
            <person name="Brown C.T."/>
            <person name="Hug L.A."/>
            <person name="Sharon I."/>
            <person name="Castelle C.J."/>
            <person name="Probst A.J."/>
            <person name="Thomas B.C."/>
            <person name="Singh A."/>
            <person name="Wilkins M.J."/>
            <person name="Karaoz U."/>
            <person name="Brodie E.L."/>
            <person name="Williams K.H."/>
            <person name="Hubbard S.S."/>
            <person name="Banfield J.F."/>
        </authorList>
    </citation>
    <scope>NUCLEOTIDE SEQUENCE [LARGE SCALE GENOMIC DNA]</scope>
</reference>
<evidence type="ECO:0000313" key="1">
    <source>
        <dbReference type="EMBL" id="OHA25842.1"/>
    </source>
</evidence>
<protein>
    <submittedName>
        <fullName evidence="1">Uncharacterized protein</fullName>
    </submittedName>
</protein>
<dbReference type="EMBL" id="MHRP01000043">
    <property type="protein sequence ID" value="OHA25842.1"/>
    <property type="molecule type" value="Genomic_DNA"/>
</dbReference>